<dbReference type="Proteomes" id="UP001415857">
    <property type="component" value="Unassembled WGS sequence"/>
</dbReference>
<accession>A0AAP0RUD9</accession>
<keyword evidence="3" id="KW-1185">Reference proteome</keyword>
<organism evidence="2 3">
    <name type="scientific">Liquidambar formosana</name>
    <name type="common">Formosan gum</name>
    <dbReference type="NCBI Taxonomy" id="63359"/>
    <lineage>
        <taxon>Eukaryota</taxon>
        <taxon>Viridiplantae</taxon>
        <taxon>Streptophyta</taxon>
        <taxon>Embryophyta</taxon>
        <taxon>Tracheophyta</taxon>
        <taxon>Spermatophyta</taxon>
        <taxon>Magnoliopsida</taxon>
        <taxon>eudicotyledons</taxon>
        <taxon>Gunneridae</taxon>
        <taxon>Pentapetalae</taxon>
        <taxon>Saxifragales</taxon>
        <taxon>Altingiaceae</taxon>
        <taxon>Liquidambar</taxon>
    </lineage>
</organism>
<feature type="domain" description="F-box" evidence="1">
    <location>
        <begin position="14"/>
        <end position="48"/>
    </location>
</feature>
<dbReference type="PANTHER" id="PTHR31672:SF13">
    <property type="entry name" value="F-BOX PROTEIN CPR30-LIKE"/>
    <property type="match status" value="1"/>
</dbReference>
<dbReference type="Gene3D" id="1.20.1280.50">
    <property type="match status" value="1"/>
</dbReference>
<sequence length="173" mass="19156">MEKNVDQAALISADILRMIFLLLPRKSILMLQLVCKYWYHIVSDPLFIRNYRAKHTSLFGFFYPTSLVPPIAFIPFSRTATLFTQVACIGGTIVPPNHHITLLDSCNGLLICHFFKLSGPNAGTSAYIVCNPITWQQSRLPPPPVLAGEPKTFLVHGFVSGASSSTCPYSLKS</sequence>
<protein>
    <recommendedName>
        <fullName evidence="1">F-box domain-containing protein</fullName>
    </recommendedName>
</protein>
<proteinExistence type="predicted"/>
<dbReference type="EMBL" id="JBBPBK010000005">
    <property type="protein sequence ID" value="KAK9284955.1"/>
    <property type="molecule type" value="Genomic_DNA"/>
</dbReference>
<dbReference type="InterPro" id="IPR036047">
    <property type="entry name" value="F-box-like_dom_sf"/>
</dbReference>
<evidence type="ECO:0000313" key="2">
    <source>
        <dbReference type="EMBL" id="KAK9284955.1"/>
    </source>
</evidence>
<dbReference type="InterPro" id="IPR001810">
    <property type="entry name" value="F-box_dom"/>
</dbReference>
<dbReference type="AlphaFoldDB" id="A0AAP0RUD9"/>
<gene>
    <name evidence="2" type="ORF">L1049_024137</name>
</gene>
<evidence type="ECO:0000313" key="3">
    <source>
        <dbReference type="Proteomes" id="UP001415857"/>
    </source>
</evidence>
<name>A0AAP0RUD9_LIQFO</name>
<dbReference type="SUPFAM" id="SSF81383">
    <property type="entry name" value="F-box domain"/>
    <property type="match status" value="1"/>
</dbReference>
<evidence type="ECO:0000259" key="1">
    <source>
        <dbReference type="Pfam" id="PF12937"/>
    </source>
</evidence>
<dbReference type="PANTHER" id="PTHR31672">
    <property type="entry name" value="BNACNNG10540D PROTEIN"/>
    <property type="match status" value="1"/>
</dbReference>
<dbReference type="InterPro" id="IPR050796">
    <property type="entry name" value="SCF_F-box_component"/>
</dbReference>
<dbReference type="Pfam" id="PF12937">
    <property type="entry name" value="F-box-like"/>
    <property type="match status" value="1"/>
</dbReference>
<reference evidence="2 3" key="1">
    <citation type="journal article" date="2024" name="Plant J.">
        <title>Genome sequences and population genomics reveal climatic adaptation and genomic divergence between two closely related sweetgum species.</title>
        <authorList>
            <person name="Xu W.Q."/>
            <person name="Ren C.Q."/>
            <person name="Zhang X.Y."/>
            <person name="Comes H.P."/>
            <person name="Liu X.H."/>
            <person name="Li Y.G."/>
            <person name="Kettle C.J."/>
            <person name="Jalonen R."/>
            <person name="Gaisberger H."/>
            <person name="Ma Y.Z."/>
            <person name="Qiu Y.X."/>
        </authorList>
    </citation>
    <scope>NUCLEOTIDE SEQUENCE [LARGE SCALE GENOMIC DNA]</scope>
    <source>
        <strain evidence="2">Hangzhou</strain>
    </source>
</reference>
<comment type="caution">
    <text evidence="2">The sequence shown here is derived from an EMBL/GenBank/DDBJ whole genome shotgun (WGS) entry which is preliminary data.</text>
</comment>